<accession>A0A9P3QCP5</accession>
<dbReference type="Proteomes" id="UP001064782">
    <property type="component" value="Unassembled WGS sequence"/>
</dbReference>
<organism evidence="2 3">
    <name type="scientific">Mycobacterium kiyosense</name>
    <dbReference type="NCBI Taxonomy" id="2871094"/>
    <lineage>
        <taxon>Bacteria</taxon>
        <taxon>Bacillati</taxon>
        <taxon>Actinomycetota</taxon>
        <taxon>Actinomycetes</taxon>
        <taxon>Mycobacteriales</taxon>
        <taxon>Mycobacteriaceae</taxon>
        <taxon>Mycobacterium</taxon>
    </lineage>
</organism>
<dbReference type="EMBL" id="BRXE01000072">
    <property type="protein sequence ID" value="GLB85084.1"/>
    <property type="molecule type" value="Genomic_DNA"/>
</dbReference>
<dbReference type="AlphaFoldDB" id="A0A9P3QCP5"/>
<proteinExistence type="predicted"/>
<evidence type="ECO:0000313" key="1">
    <source>
        <dbReference type="EMBL" id="GLB85084.1"/>
    </source>
</evidence>
<reference evidence="2" key="1">
    <citation type="submission" date="2022-08" db="EMBL/GenBank/DDBJ databases">
        <title>Mycobacterium kiyosense sp. nov., scotochromogenic slow-glowing species isolated from respiratory specimens.</title>
        <authorList>
            <person name="Fukano H."/>
            <person name="Kazumi Y."/>
            <person name="Sakagami N."/>
            <person name="Ato M."/>
            <person name="Mitarai S."/>
            <person name="Hoshino Y."/>
        </authorList>
    </citation>
    <scope>NUCLEOTIDE SEQUENCE</scope>
    <source>
        <strain evidence="2">1413</strain>
        <strain evidence="1">SRL2020-028</strain>
    </source>
</reference>
<evidence type="ECO:0000313" key="2">
    <source>
        <dbReference type="EMBL" id="GLD33084.1"/>
    </source>
</evidence>
<dbReference type="EMBL" id="BRZI01000064">
    <property type="protein sequence ID" value="GLD33084.1"/>
    <property type="molecule type" value="Genomic_DNA"/>
</dbReference>
<dbReference type="Proteomes" id="UP001165663">
    <property type="component" value="Unassembled WGS sequence"/>
</dbReference>
<keyword evidence="3" id="KW-1185">Reference proteome</keyword>
<protein>
    <submittedName>
        <fullName evidence="2">Uncharacterized protein</fullName>
    </submittedName>
</protein>
<evidence type="ECO:0000313" key="3">
    <source>
        <dbReference type="Proteomes" id="UP001064782"/>
    </source>
</evidence>
<gene>
    <name evidence="2" type="ORF">Mkiyose1413_49670</name>
    <name evidence="1" type="ORF">SRL2020028_43400</name>
</gene>
<sequence>MGCRQRRRRTGARLGNGVGLDVIGNVVHHRLNLRLQQRHRIQIHFDQISHVSPLSAMESHNPHHGQIHTIEMARDDHNARPAETRGQTSVALAVAVAVARKASQAETSVFKVCNN</sequence>
<name>A0A9P3QCP5_9MYCO</name>
<comment type="caution">
    <text evidence="2">The sequence shown here is derived from an EMBL/GenBank/DDBJ whole genome shotgun (WGS) entry which is preliminary data.</text>
</comment>